<comment type="caution">
    <text evidence="11">The sequence shown here is derived from an EMBL/GenBank/DDBJ whole genome shotgun (WGS) entry which is preliminary data.</text>
</comment>
<dbReference type="CDD" id="cd06461">
    <property type="entry name" value="M2_ACE"/>
    <property type="match status" value="1"/>
</dbReference>
<dbReference type="EMBL" id="JACCJZ010000014">
    <property type="protein sequence ID" value="NYZ62590.1"/>
    <property type="molecule type" value="Genomic_DNA"/>
</dbReference>
<dbReference type="GO" id="GO:0008237">
    <property type="term" value="F:metallopeptidase activity"/>
    <property type="evidence" value="ECO:0007669"/>
    <property type="project" value="InterPro"/>
</dbReference>
<dbReference type="AlphaFoldDB" id="A0A7Z0QT72"/>
<feature type="region of interest" description="Disordered" evidence="10">
    <location>
        <begin position="62"/>
        <end position="95"/>
    </location>
</feature>
<dbReference type="PANTHER" id="PTHR10514:SF27">
    <property type="entry name" value="ANGIOTENSIN-CONVERTING ENZYME"/>
    <property type="match status" value="1"/>
</dbReference>
<dbReference type="PRINTS" id="PR00791">
    <property type="entry name" value="PEPDIPTASEA"/>
</dbReference>
<feature type="active site" description="Proton acceptor 2" evidence="5">
    <location>
        <position position="518"/>
    </location>
</feature>
<dbReference type="InterPro" id="IPR001548">
    <property type="entry name" value="Peptidase_M2"/>
</dbReference>
<feature type="binding site" evidence="9">
    <location>
        <position position="517"/>
    </location>
    <ligand>
        <name>Zn(2+)</name>
        <dbReference type="ChEBI" id="CHEBI:29105"/>
        <label>2</label>
        <note>catalytic</note>
    </ligand>
</feature>
<feature type="disulfide bond" evidence="8">
    <location>
        <begin position="251"/>
        <end position="260"/>
    </location>
</feature>
<dbReference type="GO" id="GO:0006508">
    <property type="term" value="P:proteolysis"/>
    <property type="evidence" value="ECO:0007669"/>
    <property type="project" value="InterPro"/>
</dbReference>
<feature type="binding site" evidence="9">
    <location>
        <position position="521"/>
    </location>
    <ligand>
        <name>Zn(2+)</name>
        <dbReference type="ChEBI" id="CHEBI:29105"/>
        <label>2</label>
        <note>catalytic</note>
    </ligand>
</feature>
<feature type="active site" description="Proton donor 1" evidence="4">
    <location>
        <position position="646"/>
    </location>
</feature>
<keyword evidence="2 8" id="KW-1015">Disulfide bond</keyword>
<feature type="active site" description="Proton acceptor 1" evidence="4">
    <location>
        <position position="518"/>
    </location>
</feature>
<dbReference type="Gene3D" id="1.10.1370.30">
    <property type="match status" value="1"/>
</dbReference>
<feature type="disulfide bond" evidence="8">
    <location>
        <begin position="482"/>
        <end position="504"/>
    </location>
</feature>
<feature type="binding site" evidence="7">
    <location>
        <position position="545"/>
    </location>
    <ligand>
        <name>Zn(2+)</name>
        <dbReference type="ChEBI" id="CHEBI:29105"/>
        <label>1</label>
        <note>catalytic</note>
    </ligand>
</feature>
<dbReference type="Pfam" id="PF01401">
    <property type="entry name" value="Peptidase_M2"/>
    <property type="match status" value="1"/>
</dbReference>
<keyword evidence="12" id="KW-1185">Reference proteome</keyword>
<gene>
    <name evidence="11" type="ORF">H0E82_07400</name>
</gene>
<evidence type="ECO:0000256" key="2">
    <source>
        <dbReference type="ARBA" id="ARBA00023157"/>
    </source>
</evidence>
<evidence type="ECO:0000256" key="1">
    <source>
        <dbReference type="ARBA" id="ARBA00022729"/>
    </source>
</evidence>
<accession>A0A7Z0QT72</accession>
<evidence type="ECO:0000256" key="5">
    <source>
        <dbReference type="PIRSR" id="PIRSR601548-11"/>
    </source>
</evidence>
<feature type="binding site" evidence="7">
    <location>
        <position position="521"/>
    </location>
    <ligand>
        <name>Zn(2+)</name>
        <dbReference type="ChEBI" id="CHEBI:29105"/>
        <label>1</label>
        <note>catalytic</note>
    </ligand>
</feature>
<feature type="region of interest" description="Disordered" evidence="10">
    <location>
        <begin position="16"/>
        <end position="48"/>
    </location>
</feature>
<organism evidence="11 12">
    <name type="scientific">Luteimonas deserti</name>
    <dbReference type="NCBI Taxonomy" id="2752306"/>
    <lineage>
        <taxon>Bacteria</taxon>
        <taxon>Pseudomonadati</taxon>
        <taxon>Pseudomonadota</taxon>
        <taxon>Gammaproteobacteria</taxon>
        <taxon>Lysobacterales</taxon>
        <taxon>Lysobacteraceae</taxon>
        <taxon>Luteimonas</taxon>
    </lineage>
</organism>
<evidence type="ECO:0000256" key="10">
    <source>
        <dbReference type="SAM" id="MobiDB-lite"/>
    </source>
</evidence>
<evidence type="ECO:0000313" key="11">
    <source>
        <dbReference type="EMBL" id="NYZ62590.1"/>
    </source>
</evidence>
<evidence type="ECO:0000256" key="6">
    <source>
        <dbReference type="PIRSR" id="PIRSR601548-2"/>
    </source>
</evidence>
<keyword evidence="7" id="KW-0862">Zinc</keyword>
<evidence type="ECO:0000313" key="12">
    <source>
        <dbReference type="Proteomes" id="UP000589896"/>
    </source>
</evidence>
<feature type="binding site" evidence="7">
    <location>
        <position position="517"/>
    </location>
    <ligand>
        <name>Zn(2+)</name>
        <dbReference type="ChEBI" id="CHEBI:29105"/>
        <label>1</label>
        <note>catalytic</note>
    </ligand>
</feature>
<evidence type="ECO:0000256" key="4">
    <source>
        <dbReference type="PIRSR" id="PIRSR601548-1"/>
    </source>
</evidence>
<dbReference type="PROSITE" id="PS52011">
    <property type="entry name" value="PEPTIDASE_M2"/>
    <property type="match status" value="1"/>
</dbReference>
<dbReference type="Proteomes" id="UP000589896">
    <property type="component" value="Unassembled WGS sequence"/>
</dbReference>
<dbReference type="GO" id="GO:0016020">
    <property type="term" value="C:membrane"/>
    <property type="evidence" value="ECO:0007669"/>
    <property type="project" value="InterPro"/>
</dbReference>
<dbReference type="PANTHER" id="PTHR10514">
    <property type="entry name" value="ANGIOTENSIN-CONVERTING ENZYME"/>
    <property type="match status" value="1"/>
</dbReference>
<evidence type="ECO:0000256" key="7">
    <source>
        <dbReference type="PIRSR" id="PIRSR601548-3"/>
    </source>
</evidence>
<dbReference type="SUPFAM" id="SSF55486">
    <property type="entry name" value="Metalloproteases ('zincins'), catalytic domain"/>
    <property type="match status" value="1"/>
</dbReference>
<feature type="disulfide bond" evidence="8">
    <location>
        <begin position="671"/>
        <end position="683"/>
    </location>
</feature>
<keyword evidence="1" id="KW-0732">Signal</keyword>
<keyword evidence="7" id="KW-0479">Metal-binding</keyword>
<evidence type="ECO:0000256" key="3">
    <source>
        <dbReference type="ARBA" id="ARBA00023180"/>
    </source>
</evidence>
<feature type="binding site" evidence="6">
    <location>
        <position position="324"/>
    </location>
    <ligand>
        <name>chloride</name>
        <dbReference type="ChEBI" id="CHEBI:17996"/>
        <label>1</label>
    </ligand>
</feature>
<feature type="active site" description="Proton donor 2" evidence="5">
    <location>
        <position position="646"/>
    </location>
</feature>
<proteinExistence type="predicted"/>
<evidence type="ECO:0000256" key="9">
    <source>
        <dbReference type="PIRSR" id="PIRSR601548-8"/>
    </source>
</evidence>
<dbReference type="FunFam" id="1.10.1370.30:FF:000005">
    <property type="entry name" value="Angiotensin-converting enzyme"/>
    <property type="match status" value="1"/>
</dbReference>
<name>A0A7Z0QT72_9GAMM</name>
<keyword evidence="3" id="KW-0325">Glycoprotein</keyword>
<feature type="binding site" evidence="6">
    <location>
        <position position="655"/>
    </location>
    <ligand>
        <name>chloride</name>
        <dbReference type="ChEBI" id="CHEBI:17996"/>
        <label>1</label>
    </ligand>
</feature>
<protein>
    <submittedName>
        <fullName evidence="11">M2 family metallopeptidase</fullName>
    </submittedName>
</protein>
<evidence type="ECO:0000256" key="8">
    <source>
        <dbReference type="PIRSR" id="PIRSR601548-4"/>
    </source>
</evidence>
<reference evidence="11 12" key="1">
    <citation type="submission" date="2020-07" db="EMBL/GenBank/DDBJ databases">
        <title>isolation of Luteimonas sp. SJ-16.</title>
        <authorList>
            <person name="Huang X.-X."/>
            <person name="Xu L."/>
            <person name="Sun J.-Q."/>
        </authorList>
    </citation>
    <scope>NUCLEOTIDE SEQUENCE [LARGE SCALE GENOMIC DNA]</scope>
    <source>
        <strain evidence="11 12">SJ-16</strain>
    </source>
</reference>
<sequence>MTTGTCSSSIRLRALVHPHPRPPVPPGRLPAVAGGERRTQAGTRARGHHRVPLLRARRGLVVNPPGRRRPVPSSSPPPTCGPASPALASRFPSHRTSAVNKPRAALLAIAVAAGLTLAGCNRAPSPEGASAPGAATPAGETADQFIARVNAELRAMQPEVSAAQWLSSTYITDDSQLLAAKYNERYLAQLNSWIEQARRFEGQQMSAETARAINLLKLGASMPPPRNPEHLAELTRIASKMEGTYGAGQYCTGEGDTRRCRQLGALEDVLRTSRDYDAQLDAWQGWHTIAQPMRTDYTRFVELVNEGARDLGFADAGEAWRSGYDMPAAELAAETDRLWGQVKPLYEQLHCYTRARMEARYPGRGTVDGGLLPAHLMGNMWQQDWGNLWDVLQPYPNAGDLDITGALEKNYQAALNERMVRENALIDSDRRADVAQAAQLDNAKRMNERAQDFYVSLGMPALPPSYWQKSQFIKPRDRNVVCHASAWDMSVSIDGQPDVRTKMCTRANEEDFTTIYHELGHVYYYLAYNGRPPLFQNGAHDGFHEAIGDTIVLAMTPQYLQSIGLVGEQTQTQESLVNSQMRMALAKVAFMPFGLMIDRWRWGVFDGSITPQNYNAAWWSLKAQYQGVAPATARGEEFFDAGAKYHVPGNTPYTRYFLSHVLQFQFYKALCDASGHTGPLYECSFYGNKAAGERFWAMLEKGSSQPWQQTLRELTGGEQMDAAPVLEYFAPLQTWLSRQNEGRSCGWTAPAAVQTATPTASR</sequence>
<dbReference type="GO" id="GO:0008241">
    <property type="term" value="F:peptidyl-dipeptidase activity"/>
    <property type="evidence" value="ECO:0007669"/>
    <property type="project" value="InterPro"/>
</dbReference>
<feature type="binding site" evidence="9">
    <location>
        <position position="545"/>
    </location>
    <ligand>
        <name>Zn(2+)</name>
        <dbReference type="ChEBI" id="CHEBI:29105"/>
        <label>2</label>
        <note>catalytic</note>
    </ligand>
</feature>